<evidence type="ECO:0000313" key="5">
    <source>
        <dbReference type="Proteomes" id="UP000729290"/>
    </source>
</evidence>
<dbReference type="RefSeq" id="WP_205133157.1">
    <property type="nucleotide sequence ID" value="NZ_JACSNT010000004.1"/>
</dbReference>
<keyword evidence="1" id="KW-0175">Coiled coil</keyword>
<dbReference type="EMBL" id="JACSNV010000002">
    <property type="protein sequence ID" value="MBM6876964.1"/>
    <property type="molecule type" value="Genomic_DNA"/>
</dbReference>
<dbReference type="SUPFAM" id="SSF55874">
    <property type="entry name" value="ATPase domain of HSP90 chaperone/DNA topoisomerase II/histidine kinase"/>
    <property type="match status" value="1"/>
</dbReference>
<dbReference type="SUPFAM" id="SSF51182">
    <property type="entry name" value="RmlC-like cupins"/>
    <property type="match status" value="1"/>
</dbReference>
<keyword evidence="4" id="KW-0808">Transferase</keyword>
<dbReference type="Pfam" id="PF10114">
    <property type="entry name" value="PocR"/>
    <property type="match status" value="1"/>
</dbReference>
<dbReference type="Pfam" id="PF06580">
    <property type="entry name" value="His_kinase"/>
    <property type="match status" value="1"/>
</dbReference>
<evidence type="ECO:0000259" key="3">
    <source>
        <dbReference type="Pfam" id="PF10114"/>
    </source>
</evidence>
<organism evidence="4 5">
    <name type="scientific">Anaerotignum lactatifermentans</name>
    <dbReference type="NCBI Taxonomy" id="160404"/>
    <lineage>
        <taxon>Bacteria</taxon>
        <taxon>Bacillati</taxon>
        <taxon>Bacillota</taxon>
        <taxon>Clostridia</taxon>
        <taxon>Lachnospirales</taxon>
        <taxon>Anaerotignaceae</taxon>
        <taxon>Anaerotignum</taxon>
    </lineage>
</organism>
<dbReference type="InterPro" id="IPR050640">
    <property type="entry name" value="Bact_2-comp_sensor_kinase"/>
</dbReference>
<dbReference type="PANTHER" id="PTHR34220">
    <property type="entry name" value="SENSOR HISTIDINE KINASE YPDA"/>
    <property type="match status" value="1"/>
</dbReference>
<evidence type="ECO:0000259" key="2">
    <source>
        <dbReference type="Pfam" id="PF06580"/>
    </source>
</evidence>
<reference evidence="4 5" key="1">
    <citation type="journal article" date="2021" name="Sci. Rep.">
        <title>The distribution of antibiotic resistance genes in chicken gut microbiota commensals.</title>
        <authorList>
            <person name="Juricova H."/>
            <person name="Matiasovicova J."/>
            <person name="Kubasova T."/>
            <person name="Cejkova D."/>
            <person name="Rychlik I."/>
        </authorList>
    </citation>
    <scope>NUCLEOTIDE SEQUENCE [LARGE SCALE GENOMIC DNA]</scope>
    <source>
        <strain evidence="4 5">An431b</strain>
    </source>
</reference>
<dbReference type="Proteomes" id="UP000729290">
    <property type="component" value="Unassembled WGS sequence"/>
</dbReference>
<keyword evidence="5" id="KW-1185">Reference proteome</keyword>
<sequence length="491" mass="56411">MFIQKTEWGQVAWLHTSDKNDLRQNMDVGITTISPGKRIRPHIHYGHEQMLYNYINGEKLEYKKGMHFYLPADARHETVPTGEEETRELMVSNPVFQNVDIFLSGNEEPVTNGKNLLYAAVEAIREQLLSSPFVPFTIFDSMWNIISAGGEFSEFCNHQCRASQDRRGCACLQELELSGLSYTKSMQFQCPYGMTIVQVQIVYNNKSLGVIRGGHVLLSEPETEFDSSMYVTPAATFASIQKKLQQIVESIVKFCYFNAAREEIMQKDERLRSVETDRMQLKMNLTVAQENVTNLKINHHFLFNTLNSMASMALEGNNPTLYDAIIDLSKMFRYTMATDLRFMPFSAELEYLQTYLNLQRMRYGDTLDVRMEIPEELYPISMPFNFLQPIVENAFTHGFDVVEEKKKIYIYAEKTGKYVKIRIYNNGNVLDDITLNRVRKSLENNTGHGLSLIYAKLKSAYHTDFMLDITSGKKEGTVVSVAFPIDHFGGR</sequence>
<dbReference type="GO" id="GO:0016301">
    <property type="term" value="F:kinase activity"/>
    <property type="evidence" value="ECO:0007669"/>
    <property type="project" value="UniProtKB-KW"/>
</dbReference>
<dbReference type="PANTHER" id="PTHR34220:SF7">
    <property type="entry name" value="SENSOR HISTIDINE KINASE YPDA"/>
    <property type="match status" value="1"/>
</dbReference>
<keyword evidence="4" id="KW-0418">Kinase</keyword>
<feature type="domain" description="Signal transduction histidine kinase internal region" evidence="2">
    <location>
        <begin position="293"/>
        <end position="367"/>
    </location>
</feature>
<proteinExistence type="predicted"/>
<accession>A0ABS2G8Z1</accession>
<dbReference type="InterPro" id="IPR010559">
    <property type="entry name" value="Sig_transdc_His_kin_internal"/>
</dbReference>
<feature type="coiled-coil region" evidence="1">
    <location>
        <begin position="257"/>
        <end position="291"/>
    </location>
</feature>
<evidence type="ECO:0000313" key="4">
    <source>
        <dbReference type="EMBL" id="MBM6876964.1"/>
    </source>
</evidence>
<dbReference type="InterPro" id="IPR014710">
    <property type="entry name" value="RmlC-like_jellyroll"/>
</dbReference>
<dbReference type="InterPro" id="IPR011051">
    <property type="entry name" value="RmlC_Cupin_sf"/>
</dbReference>
<dbReference type="InterPro" id="IPR036890">
    <property type="entry name" value="HATPase_C_sf"/>
</dbReference>
<dbReference type="InterPro" id="IPR018771">
    <property type="entry name" value="PocR_dom"/>
</dbReference>
<dbReference type="CDD" id="cd02208">
    <property type="entry name" value="cupin_RmlC-like"/>
    <property type="match status" value="1"/>
</dbReference>
<evidence type="ECO:0000256" key="1">
    <source>
        <dbReference type="SAM" id="Coils"/>
    </source>
</evidence>
<name>A0ABS2G8Z1_9FIRM</name>
<protein>
    <submittedName>
        <fullName evidence="4">Histidine kinase</fullName>
    </submittedName>
</protein>
<dbReference type="Gene3D" id="2.60.120.10">
    <property type="entry name" value="Jelly Rolls"/>
    <property type="match status" value="1"/>
</dbReference>
<comment type="caution">
    <text evidence="4">The sequence shown here is derived from an EMBL/GenBank/DDBJ whole genome shotgun (WGS) entry which is preliminary data.</text>
</comment>
<gene>
    <name evidence="4" type="ORF">H9X83_02165</name>
</gene>
<dbReference type="Gene3D" id="3.30.565.10">
    <property type="entry name" value="Histidine kinase-like ATPase, C-terminal domain"/>
    <property type="match status" value="1"/>
</dbReference>
<feature type="domain" description="PocR" evidence="3">
    <location>
        <begin position="135"/>
        <end position="227"/>
    </location>
</feature>